<dbReference type="PANTHER" id="PTHR47706:SF5">
    <property type="entry name" value="ISOFLAVONE REDUCTASE"/>
    <property type="match status" value="1"/>
</dbReference>
<protein>
    <submittedName>
        <fullName evidence="6">NAD(P)-binding protein</fullName>
    </submittedName>
</protein>
<dbReference type="Proteomes" id="UP000799437">
    <property type="component" value="Unassembled WGS sequence"/>
</dbReference>
<proteinExistence type="inferred from homology"/>
<dbReference type="InterPro" id="IPR036291">
    <property type="entry name" value="NAD(P)-bd_dom_sf"/>
</dbReference>
<feature type="domain" description="NAD(P)-binding" evidence="5">
    <location>
        <begin position="8"/>
        <end position="102"/>
    </location>
</feature>
<keyword evidence="3" id="KW-0560">Oxidoreductase</keyword>
<dbReference type="Gene3D" id="3.40.50.720">
    <property type="entry name" value="NAD(P)-binding Rossmann-like Domain"/>
    <property type="match status" value="1"/>
</dbReference>
<evidence type="ECO:0000256" key="2">
    <source>
        <dbReference type="ARBA" id="ARBA00022857"/>
    </source>
</evidence>
<dbReference type="GeneID" id="54487891"/>
<accession>A0A6A6WD49</accession>
<feature type="chain" id="PRO_5025579454" evidence="4">
    <location>
        <begin position="18"/>
        <end position="306"/>
    </location>
</feature>
<reference evidence="6" key="1">
    <citation type="journal article" date="2020" name="Stud. Mycol.">
        <title>101 Dothideomycetes genomes: a test case for predicting lifestyles and emergence of pathogens.</title>
        <authorList>
            <person name="Haridas S."/>
            <person name="Albert R."/>
            <person name="Binder M."/>
            <person name="Bloem J."/>
            <person name="Labutti K."/>
            <person name="Salamov A."/>
            <person name="Andreopoulos B."/>
            <person name="Baker S."/>
            <person name="Barry K."/>
            <person name="Bills G."/>
            <person name="Bluhm B."/>
            <person name="Cannon C."/>
            <person name="Castanera R."/>
            <person name="Culley D."/>
            <person name="Daum C."/>
            <person name="Ezra D."/>
            <person name="Gonzalez J."/>
            <person name="Henrissat B."/>
            <person name="Kuo A."/>
            <person name="Liang C."/>
            <person name="Lipzen A."/>
            <person name="Lutzoni F."/>
            <person name="Magnuson J."/>
            <person name="Mondo S."/>
            <person name="Nolan M."/>
            <person name="Ohm R."/>
            <person name="Pangilinan J."/>
            <person name="Park H.-J."/>
            <person name="Ramirez L."/>
            <person name="Alfaro M."/>
            <person name="Sun H."/>
            <person name="Tritt A."/>
            <person name="Yoshinaga Y."/>
            <person name="Zwiers L.-H."/>
            <person name="Turgeon B."/>
            <person name="Goodwin S."/>
            <person name="Spatafora J."/>
            <person name="Crous P."/>
            <person name="Grigoriev I."/>
        </authorList>
    </citation>
    <scope>NUCLEOTIDE SEQUENCE</scope>
    <source>
        <strain evidence="6">CBS 121739</strain>
    </source>
</reference>
<dbReference type="SUPFAM" id="SSF51735">
    <property type="entry name" value="NAD(P)-binding Rossmann-fold domains"/>
    <property type="match status" value="1"/>
</dbReference>
<dbReference type="GO" id="GO:0016491">
    <property type="term" value="F:oxidoreductase activity"/>
    <property type="evidence" value="ECO:0007669"/>
    <property type="project" value="UniProtKB-KW"/>
</dbReference>
<evidence type="ECO:0000256" key="4">
    <source>
        <dbReference type="SAM" id="SignalP"/>
    </source>
</evidence>
<dbReference type="AlphaFoldDB" id="A0A6A6WD49"/>
<dbReference type="OrthoDB" id="419598at2759"/>
<comment type="similarity">
    <text evidence="1">Belongs to the NmrA-type oxidoreductase family. Isoflavone reductase subfamily.</text>
</comment>
<feature type="signal peptide" evidence="4">
    <location>
        <begin position="1"/>
        <end position="17"/>
    </location>
</feature>
<dbReference type="RefSeq" id="XP_033601482.1">
    <property type="nucleotide sequence ID" value="XM_033746837.1"/>
</dbReference>
<gene>
    <name evidence="6" type="ORF">EJ05DRAFT_499454</name>
</gene>
<evidence type="ECO:0000313" key="7">
    <source>
        <dbReference type="Proteomes" id="UP000799437"/>
    </source>
</evidence>
<evidence type="ECO:0000259" key="5">
    <source>
        <dbReference type="Pfam" id="PF13460"/>
    </source>
</evidence>
<dbReference type="Pfam" id="PF13460">
    <property type="entry name" value="NAD_binding_10"/>
    <property type="match status" value="1"/>
</dbReference>
<evidence type="ECO:0000256" key="3">
    <source>
        <dbReference type="ARBA" id="ARBA00023002"/>
    </source>
</evidence>
<keyword evidence="2" id="KW-0521">NADP</keyword>
<name>A0A6A6WD49_9PEZI</name>
<dbReference type="InterPro" id="IPR016040">
    <property type="entry name" value="NAD(P)-bd_dom"/>
</dbReference>
<keyword evidence="7" id="KW-1185">Reference proteome</keyword>
<organism evidence="6 7">
    <name type="scientific">Pseudovirgaria hyperparasitica</name>
    <dbReference type="NCBI Taxonomy" id="470096"/>
    <lineage>
        <taxon>Eukaryota</taxon>
        <taxon>Fungi</taxon>
        <taxon>Dikarya</taxon>
        <taxon>Ascomycota</taxon>
        <taxon>Pezizomycotina</taxon>
        <taxon>Dothideomycetes</taxon>
        <taxon>Dothideomycetes incertae sedis</taxon>
        <taxon>Acrospermales</taxon>
        <taxon>Acrospermaceae</taxon>
        <taxon>Pseudovirgaria</taxon>
    </lineage>
</organism>
<evidence type="ECO:0000256" key="1">
    <source>
        <dbReference type="ARBA" id="ARBA00005725"/>
    </source>
</evidence>
<keyword evidence="4" id="KW-0732">Signal</keyword>
<evidence type="ECO:0000313" key="6">
    <source>
        <dbReference type="EMBL" id="KAF2759031.1"/>
    </source>
</evidence>
<dbReference type="EMBL" id="ML996570">
    <property type="protein sequence ID" value="KAF2759031.1"/>
    <property type="molecule type" value="Genomic_DNA"/>
</dbReference>
<dbReference type="PANTHER" id="PTHR47706">
    <property type="entry name" value="NMRA-LIKE FAMILY PROTEIN"/>
    <property type="match status" value="1"/>
</dbReference>
<dbReference type="InterPro" id="IPR051609">
    <property type="entry name" value="NmrA/Isoflavone_reductase-like"/>
</dbReference>
<sequence length="306" mass="34487">MMRIAIAGTGGLALLMASIMQEDTSHQFVLLSRSAKPHLTYQGYQIQVIDYSDISSVKHALMGVDTVISTVTGPEQLQLIEAAVQTRVRRFVPAEYEGTLNSRVRNDPLDRGSSAAQYLLNSYSAWLETTTFTCGILYERFAPGGLIQYNLGLRSGIANEGDYMINIRNNCADSPAYDAAGNMAFVCMISAKDLARFVVRALDMEQWPTELTMRGDRMSVAELTQLVQLLRGRQLRVNWHNPQTLIYEINLAQINGDSAKLWRFNNLLATAEGRFDYESQWLNHQAPDIVPEPFRDWFVRQWAAIP</sequence>